<accession>G0UP78</accession>
<dbReference type="InterPro" id="IPR001611">
    <property type="entry name" value="Leu-rich_rpt"/>
</dbReference>
<keyword evidence="3" id="KW-0433">Leucine-rich repeat</keyword>
<evidence type="ECO:0000256" key="4">
    <source>
        <dbReference type="ARBA" id="ARBA00022737"/>
    </source>
</evidence>
<evidence type="ECO:0000256" key="11">
    <source>
        <dbReference type="ARBA" id="ARBA00040950"/>
    </source>
</evidence>
<keyword evidence="8" id="KW-0206">Cytoskeleton</keyword>
<evidence type="ECO:0000256" key="6">
    <source>
        <dbReference type="ARBA" id="ARBA00023054"/>
    </source>
</evidence>
<dbReference type="Gene3D" id="3.80.10.10">
    <property type="entry name" value="Ribonuclease Inhibitor"/>
    <property type="match status" value="2"/>
</dbReference>
<evidence type="ECO:0000256" key="10">
    <source>
        <dbReference type="ARBA" id="ARBA00038378"/>
    </source>
</evidence>
<dbReference type="SMART" id="SM00365">
    <property type="entry name" value="LRR_SD22"/>
    <property type="match status" value="5"/>
</dbReference>
<dbReference type="PANTHER" id="PTHR45973">
    <property type="entry name" value="PROTEIN PHOSPHATASE 1 REGULATORY SUBUNIT SDS22-RELATED"/>
    <property type="match status" value="1"/>
</dbReference>
<keyword evidence="5" id="KW-0282">Flagellum</keyword>
<dbReference type="Pfam" id="PF14580">
    <property type="entry name" value="LRR_9"/>
    <property type="match status" value="1"/>
</dbReference>
<reference evidence="12" key="1">
    <citation type="journal article" date="2012" name="Proc. Natl. Acad. Sci. U.S.A.">
        <title>Antigenic diversity is generated by distinct evolutionary mechanisms in African trypanosome species.</title>
        <authorList>
            <person name="Jackson A.P."/>
            <person name="Berry A."/>
            <person name="Aslett M."/>
            <person name="Allison H.C."/>
            <person name="Burton P."/>
            <person name="Vavrova-Anderson J."/>
            <person name="Brown R."/>
            <person name="Browne H."/>
            <person name="Corton N."/>
            <person name="Hauser H."/>
            <person name="Gamble J."/>
            <person name="Gilderthorp R."/>
            <person name="Marcello L."/>
            <person name="McQuillan J."/>
            <person name="Otto T.D."/>
            <person name="Quail M.A."/>
            <person name="Sanders M.J."/>
            <person name="van Tonder A."/>
            <person name="Ginger M.L."/>
            <person name="Field M.C."/>
            <person name="Barry J.D."/>
            <person name="Hertz-Fowler C."/>
            <person name="Berriman M."/>
        </authorList>
    </citation>
    <scope>NUCLEOTIDE SEQUENCE</scope>
    <source>
        <strain evidence="12">IL3000</strain>
    </source>
</reference>
<dbReference type="SUPFAM" id="SSF52075">
    <property type="entry name" value="Outer arm dynein light chain 1"/>
    <property type="match status" value="1"/>
</dbReference>
<dbReference type="InterPro" id="IPR032675">
    <property type="entry name" value="LRR_dom_sf"/>
</dbReference>
<keyword evidence="9" id="KW-0966">Cell projection</keyword>
<keyword evidence="6" id="KW-0175">Coiled coil</keyword>
<keyword evidence="2" id="KW-0963">Cytoplasm</keyword>
<keyword evidence="4" id="KW-0677">Repeat</keyword>
<dbReference type="InterPro" id="IPR050576">
    <property type="entry name" value="Cilia_flagella_integrity"/>
</dbReference>
<dbReference type="EMBL" id="HE575319">
    <property type="protein sequence ID" value="CCC91189.1"/>
    <property type="molecule type" value="Genomic_DNA"/>
</dbReference>
<dbReference type="VEuPathDB" id="TriTrypDB:TcIL3000_6_4460"/>
<dbReference type="SMART" id="SM00369">
    <property type="entry name" value="LRR_TYP"/>
    <property type="match status" value="3"/>
</dbReference>
<evidence type="ECO:0000256" key="9">
    <source>
        <dbReference type="ARBA" id="ARBA00023273"/>
    </source>
</evidence>
<dbReference type="PROSITE" id="PS51450">
    <property type="entry name" value="LRR"/>
    <property type="match status" value="3"/>
</dbReference>
<organism evidence="12">
    <name type="scientific">Trypanosoma congolense (strain IL3000)</name>
    <dbReference type="NCBI Taxonomy" id="1068625"/>
    <lineage>
        <taxon>Eukaryota</taxon>
        <taxon>Discoba</taxon>
        <taxon>Euglenozoa</taxon>
        <taxon>Kinetoplastea</taxon>
        <taxon>Metakinetoplastina</taxon>
        <taxon>Trypanosomatida</taxon>
        <taxon>Trypanosomatidae</taxon>
        <taxon>Trypanosoma</taxon>
        <taxon>Nannomonas</taxon>
    </lineage>
</organism>
<comment type="similarity">
    <text evidence="10">Belongs to the DRC3 family.</text>
</comment>
<dbReference type="GO" id="GO:0005929">
    <property type="term" value="C:cilium"/>
    <property type="evidence" value="ECO:0007669"/>
    <property type="project" value="TreeGrafter"/>
</dbReference>
<dbReference type="PANTHER" id="PTHR45973:SF12">
    <property type="entry name" value="DYNEIN REGULATORY COMPLEX SUBUNIT 3"/>
    <property type="match status" value="1"/>
</dbReference>
<evidence type="ECO:0000256" key="3">
    <source>
        <dbReference type="ARBA" id="ARBA00022614"/>
    </source>
</evidence>
<name>G0UP78_TRYCI</name>
<evidence type="ECO:0000256" key="1">
    <source>
        <dbReference type="ARBA" id="ARBA00004611"/>
    </source>
</evidence>
<evidence type="ECO:0000256" key="8">
    <source>
        <dbReference type="ARBA" id="ARBA00023212"/>
    </source>
</evidence>
<evidence type="ECO:0000256" key="7">
    <source>
        <dbReference type="ARBA" id="ARBA00023069"/>
    </source>
</evidence>
<dbReference type="AlphaFoldDB" id="G0UP78"/>
<sequence length="553" mass="65308">MSKGYTVYSLMHQPQETVINEALIRECIYLPAARVTEEERMRFVCAREENQRKQRAARAMETIDLRNVTTLLASYRRIGKIENLVGLGNLTKLALDNNLIKSIENLGHLKKLQWLDLSFNQITEINGLEELVELETLSLFSNKISVLKGMDMLTKLTSLSVGNNNIEVLEDTVRFLHRIKSLRVLTLKGNRVEKQPLYRARLLAFIPALQFLDGSMVHQNEVLKAREEQREHLLPVDEEDQRVASELRAQQEAENIRKDYERFNCPEETKFYDELFRLEVDGRSLSEILRLDIFSSLSKDLMEKSQMEFGEKAKELSETMKAVRARRDEDDLIYKSTVERYKRNNAEASRKIIKEFEKEIKAYIPRTVWRREVGRKELPDEVFLGLEKRLQAVRHQLMEKEADQYDALESLNAETIGKWKADAVDVIIQTAFENFLKMEADFHISLRKLFDTVLEMRQKQEHQTDAYHHLKQEESLLSIIDSKEEYMKFLGDWFEARRKRLEELEQLHIKNEEKLLSERSARILKEEQDRHRNRMNEIHEYVQQITDWISPSF</sequence>
<keyword evidence="7" id="KW-0969">Cilium</keyword>
<protein>
    <recommendedName>
        <fullName evidence="11">Dynein regulatory complex subunit 3</fullName>
    </recommendedName>
</protein>
<gene>
    <name evidence="12" type="ORF">TCIL3000_6_4460</name>
</gene>
<evidence type="ECO:0000256" key="5">
    <source>
        <dbReference type="ARBA" id="ARBA00022846"/>
    </source>
</evidence>
<dbReference type="InterPro" id="IPR003591">
    <property type="entry name" value="Leu-rich_rpt_typical-subtyp"/>
</dbReference>
<evidence type="ECO:0000313" key="12">
    <source>
        <dbReference type="EMBL" id="CCC91189.1"/>
    </source>
</evidence>
<proteinExistence type="inferred from homology"/>
<evidence type="ECO:0000256" key="2">
    <source>
        <dbReference type="ARBA" id="ARBA00022490"/>
    </source>
</evidence>
<comment type="subcellular location">
    <subcellularLocation>
        <location evidence="1">Cytoplasm</location>
        <location evidence="1">Cytoskeleton</location>
        <location evidence="1">Flagellum axoneme</location>
    </subcellularLocation>
</comment>